<keyword evidence="1" id="KW-1185">Reference proteome</keyword>
<evidence type="ECO:0000313" key="2">
    <source>
        <dbReference type="RefSeq" id="XP_029654637.1"/>
    </source>
</evidence>
<organism evidence="1 3">
    <name type="scientific">Octopus sinensis</name>
    <name type="common">East Asian common octopus</name>
    <dbReference type="NCBI Taxonomy" id="2607531"/>
    <lineage>
        <taxon>Eukaryota</taxon>
        <taxon>Metazoa</taxon>
        <taxon>Spiralia</taxon>
        <taxon>Lophotrochozoa</taxon>
        <taxon>Mollusca</taxon>
        <taxon>Cephalopoda</taxon>
        <taxon>Coleoidea</taxon>
        <taxon>Octopodiformes</taxon>
        <taxon>Octopoda</taxon>
        <taxon>Incirrata</taxon>
        <taxon>Octopodidae</taxon>
        <taxon>Octopus</taxon>
    </lineage>
</organism>
<accession>A0A6P7TZE8</accession>
<dbReference type="AlphaFoldDB" id="A0A6P7TZE8"/>
<evidence type="ECO:0000313" key="3">
    <source>
        <dbReference type="RefSeq" id="XP_029654642.1"/>
    </source>
</evidence>
<dbReference type="RefSeq" id="XP_029654637.1">
    <property type="nucleotide sequence ID" value="XM_029798777.1"/>
</dbReference>
<evidence type="ECO:0000313" key="1">
    <source>
        <dbReference type="Proteomes" id="UP000515154"/>
    </source>
</evidence>
<reference evidence="2 3" key="1">
    <citation type="submission" date="2025-08" db="UniProtKB">
        <authorList>
            <consortium name="RefSeq"/>
        </authorList>
    </citation>
    <scope>IDENTIFICATION</scope>
</reference>
<proteinExistence type="predicted"/>
<dbReference type="KEGG" id="osn:115228121"/>
<protein>
    <submittedName>
        <fullName evidence="2">Uncharacterized protein LOC115228113</fullName>
    </submittedName>
    <submittedName>
        <fullName evidence="3">Uncharacterized protein LOC115228121</fullName>
    </submittedName>
</protein>
<name>A0A6P7TZE8_9MOLL</name>
<sequence length="127" mass="14494">MSQASKLKGLPMIFELLSLLPEFEKEYSRGSRQVSERIVCVEGETVGDEPERWGTPVTVESFSRWKVQFEKEMSESQECIVRMTGNKCAECVGKEFFAGIKDEEDYCIEEGLFDDMDIAELDCLLSD</sequence>
<dbReference type="RefSeq" id="XP_029654642.1">
    <property type="nucleotide sequence ID" value="XM_029798782.1"/>
</dbReference>
<gene>
    <name evidence="3" type="primary">LOC115228121</name>
    <name evidence="2" type="synonym">LOC115228113</name>
</gene>
<dbReference type="KEGG" id="osn:115228113"/>
<dbReference type="Proteomes" id="UP000515154">
    <property type="component" value="Unplaced"/>
</dbReference>